<protein>
    <submittedName>
        <fullName evidence="2">Uncharacterized protein</fullName>
    </submittedName>
</protein>
<reference evidence="2 3" key="1">
    <citation type="submission" date="2020-01" db="EMBL/GenBank/DDBJ databases">
        <authorList>
            <person name="Gupta K D."/>
        </authorList>
    </citation>
    <scope>NUCLEOTIDE SEQUENCE [LARGE SCALE GENOMIC DNA]</scope>
</reference>
<keyword evidence="1" id="KW-0472">Membrane</keyword>
<accession>A0A8S0WH79</accession>
<proteinExistence type="predicted"/>
<name>A0A8S0WH79_CYCAE</name>
<dbReference type="EMBL" id="CACVBS010000035">
    <property type="protein sequence ID" value="CAA7262143.1"/>
    <property type="molecule type" value="Genomic_DNA"/>
</dbReference>
<keyword evidence="1" id="KW-1133">Transmembrane helix</keyword>
<keyword evidence="1" id="KW-0812">Transmembrane</keyword>
<dbReference type="Gene3D" id="1.20.58.340">
    <property type="entry name" value="Magnesium transport protein CorA, transmembrane region"/>
    <property type="match status" value="1"/>
</dbReference>
<feature type="transmembrane region" description="Helical" evidence="1">
    <location>
        <begin position="484"/>
        <end position="507"/>
    </location>
</feature>
<evidence type="ECO:0000313" key="2">
    <source>
        <dbReference type="EMBL" id="CAA7262143.1"/>
    </source>
</evidence>
<dbReference type="AlphaFoldDB" id="A0A8S0WH79"/>
<dbReference type="OrthoDB" id="3055571at2759"/>
<evidence type="ECO:0000313" key="3">
    <source>
        <dbReference type="Proteomes" id="UP000467700"/>
    </source>
</evidence>
<feature type="transmembrane region" description="Helical" evidence="1">
    <location>
        <begin position="527"/>
        <end position="548"/>
    </location>
</feature>
<evidence type="ECO:0000256" key="1">
    <source>
        <dbReference type="SAM" id="Phobius"/>
    </source>
</evidence>
<sequence length="632" mass="70104">MNGHQPGGFIAGRSRAETCSEVSKAWRDQERTMVEAFDSLAHSPRLVSFGPHKSKHCLGLQPVFALIGGIPKAKSLERLNGAAQKAETHHPQSSSYLPSFHSTMDMLHSLTHAAVEYEALRWLESEYPLSDIPDGSTPGAQTLVDVLEVYPEKAEWKNAIDASALPDLFPLDKSENPIEVKTPKLRVFFLADASFLLERSGDNFRFDPDSPTVRWMQQRFRVSPLFFNSAVLAFLPGQEHVCFLHRDQAGKATRLEGFYQVKNHYEFRKHAVWFSHMLGQDGSSTYITCNFPEEAKSAIVTCSQKCAAAAALFLRPLSIDLFWSQGVLRTLAGVLGGVVTGLIQVEENTQLKPSITPDAAAAAISDLHHSSRELHLLRGRVGDLQVIIQFLATMAQKISQHALPCTAEDVPVKGEMDSIIESLDYQKSQTEHLGRQEAVYHGRITTQIALFYNLSNQLDSRTNLDIARLTSKISISTQRDSSSMITIAILTMFFLPGTFISAFFSMAFVDSTPDARGRPIVIVGPQVWIYAVVTIILTVLVFCIWGLWHNRRIGQQAKELDIENRAGGIQEPNDTNAVAERLREVTRKLGDRVRDHVGRVQVGLRNRWGAQNVDAVATVPLVAMGPSAQARV</sequence>
<comment type="caution">
    <text evidence="2">The sequence shown here is derived from an EMBL/GenBank/DDBJ whole genome shotgun (WGS) entry which is preliminary data.</text>
</comment>
<dbReference type="Proteomes" id="UP000467700">
    <property type="component" value="Unassembled WGS sequence"/>
</dbReference>
<keyword evidence="3" id="KW-1185">Reference proteome</keyword>
<organism evidence="2 3">
    <name type="scientific">Cyclocybe aegerita</name>
    <name type="common">Black poplar mushroom</name>
    <name type="synonym">Agrocybe aegerita</name>
    <dbReference type="NCBI Taxonomy" id="1973307"/>
    <lineage>
        <taxon>Eukaryota</taxon>
        <taxon>Fungi</taxon>
        <taxon>Dikarya</taxon>
        <taxon>Basidiomycota</taxon>
        <taxon>Agaricomycotina</taxon>
        <taxon>Agaricomycetes</taxon>
        <taxon>Agaricomycetidae</taxon>
        <taxon>Agaricales</taxon>
        <taxon>Agaricineae</taxon>
        <taxon>Bolbitiaceae</taxon>
        <taxon>Cyclocybe</taxon>
    </lineage>
</organism>
<gene>
    <name evidence="2" type="ORF">AAE3_LOCUS4569</name>
</gene>